<accession>A0A0W0U4J3</accession>
<dbReference type="InterPro" id="IPR032675">
    <property type="entry name" value="LRR_dom_sf"/>
</dbReference>
<reference evidence="2 4" key="2">
    <citation type="submission" date="2018-06" db="EMBL/GenBank/DDBJ databases">
        <authorList>
            <consortium name="Pathogen Informatics"/>
            <person name="Doyle S."/>
        </authorList>
    </citation>
    <scope>NUCLEOTIDE SEQUENCE [LARGE SCALE GENOMIC DNA]</scope>
    <source>
        <strain evidence="2 4">NCTC12022</strain>
    </source>
</reference>
<dbReference type="PATRIC" id="fig|453.4.peg.716"/>
<proteinExistence type="predicted"/>
<dbReference type="OrthoDB" id="5638305at2"/>
<dbReference type="Proteomes" id="UP000251942">
    <property type="component" value="Unassembled WGS sequence"/>
</dbReference>
<reference evidence="1 3" key="1">
    <citation type="submission" date="2015-11" db="EMBL/GenBank/DDBJ databases">
        <title>Genomic analysis of 38 Legionella species identifies large and diverse effector repertoires.</title>
        <authorList>
            <person name="Burstein D."/>
            <person name="Amaro F."/>
            <person name="Zusman T."/>
            <person name="Lifshitz Z."/>
            <person name="Cohen O."/>
            <person name="Gilbert J.A."/>
            <person name="Pupko T."/>
            <person name="Shuman H.A."/>
            <person name="Segal G."/>
        </authorList>
    </citation>
    <scope>NUCLEOTIDE SEQUENCE [LARGE SCALE GENOMIC DNA]</scope>
    <source>
        <strain evidence="1 3">WO-44C</strain>
    </source>
</reference>
<dbReference type="Pfam" id="PF13306">
    <property type="entry name" value="LRR_5"/>
    <property type="match status" value="1"/>
</dbReference>
<dbReference type="PANTHER" id="PTHR45661:SF3">
    <property type="entry name" value="IG-LIKE DOMAIN-CONTAINING PROTEIN"/>
    <property type="match status" value="1"/>
</dbReference>
<evidence type="ECO:0000313" key="3">
    <source>
        <dbReference type="Proteomes" id="UP000054698"/>
    </source>
</evidence>
<dbReference type="Proteomes" id="UP000054698">
    <property type="component" value="Unassembled WGS sequence"/>
</dbReference>
<sequence>MQLSRDGQTLIRVSESDIVDGSCQIPASITAIGSAAFYRFVNLKTLSLPAGITAIHAAAFLECIHLKTITLPVGVTAISATAFGECRSLEAITLPAGVTAIGSAAFSGCVNLKTLTLPASVKSIGDIAFLRCNSLALIIIASDDETEIARITHLLPQELRSKVISKRLFDEVTHFQERQLARLLSTPQTNRLYRFFHDNNLFMSKLVEKNEAGQAIKKACIKLPDDIFWHINEQGGVANPYYQQAQVAIKREPLPKTTQEFERYKERLDELVTQYIVKAMEQAQRFSMPKTPRVANEEVTVSAPAV</sequence>
<evidence type="ECO:0000313" key="1">
    <source>
        <dbReference type="EMBL" id="KTD02824.1"/>
    </source>
</evidence>
<protein>
    <recommendedName>
        <fullName evidence="5">Leucine-rich repeat domain-containing protein</fullName>
    </recommendedName>
</protein>
<dbReference type="InterPro" id="IPR026906">
    <property type="entry name" value="LRR_5"/>
</dbReference>
<organism evidence="1 3">
    <name type="scientific">Legionella feeleii</name>
    <dbReference type="NCBI Taxonomy" id="453"/>
    <lineage>
        <taxon>Bacteria</taxon>
        <taxon>Pseudomonadati</taxon>
        <taxon>Pseudomonadota</taxon>
        <taxon>Gammaproteobacteria</taxon>
        <taxon>Legionellales</taxon>
        <taxon>Legionellaceae</taxon>
        <taxon>Legionella</taxon>
    </lineage>
</organism>
<evidence type="ECO:0008006" key="5">
    <source>
        <dbReference type="Google" id="ProtNLM"/>
    </source>
</evidence>
<keyword evidence="3" id="KW-1185">Reference proteome</keyword>
<dbReference type="EMBL" id="LNYB01000021">
    <property type="protein sequence ID" value="KTD02824.1"/>
    <property type="molecule type" value="Genomic_DNA"/>
</dbReference>
<evidence type="ECO:0000313" key="4">
    <source>
        <dbReference type="Proteomes" id="UP000251942"/>
    </source>
</evidence>
<name>A0A0W0U4J3_9GAMM</name>
<gene>
    <name evidence="1" type="ORF">Lfee_0662</name>
    <name evidence="2" type="ORF">NCTC12022_00628</name>
</gene>
<dbReference type="Gene3D" id="3.80.10.10">
    <property type="entry name" value="Ribonuclease Inhibitor"/>
    <property type="match status" value="1"/>
</dbReference>
<dbReference type="STRING" id="453.Lfee_0662"/>
<dbReference type="AlphaFoldDB" id="A0A0W0U4J3"/>
<evidence type="ECO:0000313" key="2">
    <source>
        <dbReference type="EMBL" id="SPX59917.1"/>
    </source>
</evidence>
<dbReference type="EMBL" id="UASS01000004">
    <property type="protein sequence ID" value="SPX59917.1"/>
    <property type="molecule type" value="Genomic_DNA"/>
</dbReference>
<dbReference type="InterPro" id="IPR053139">
    <property type="entry name" value="Surface_bspA-like"/>
</dbReference>
<dbReference type="RefSeq" id="WP_058443880.1">
    <property type="nucleotide sequence ID" value="NZ_CAAAHT010000021.1"/>
</dbReference>
<dbReference type="PANTHER" id="PTHR45661">
    <property type="entry name" value="SURFACE ANTIGEN"/>
    <property type="match status" value="1"/>
</dbReference>
<dbReference type="SUPFAM" id="SSF52058">
    <property type="entry name" value="L domain-like"/>
    <property type="match status" value="1"/>
</dbReference>